<accession>A0AA86VJ84</accession>
<evidence type="ECO:0000313" key="1">
    <source>
        <dbReference type="EMBL" id="CAJ1969319.1"/>
    </source>
</evidence>
<dbReference type="Proteomes" id="UP001189624">
    <property type="component" value="Chromosome 7"/>
</dbReference>
<reference evidence="1" key="1">
    <citation type="submission" date="2023-10" db="EMBL/GenBank/DDBJ databases">
        <authorList>
            <person name="Domelevo Entfellner J.-B."/>
        </authorList>
    </citation>
    <scope>NUCLEOTIDE SEQUENCE</scope>
</reference>
<protein>
    <submittedName>
        <fullName evidence="1">Uncharacterized protein</fullName>
    </submittedName>
</protein>
<evidence type="ECO:0000313" key="2">
    <source>
        <dbReference type="Proteomes" id="UP001189624"/>
    </source>
</evidence>
<dbReference type="Gramene" id="rna-AYBTSS11_LOCUS22199">
    <property type="protein sequence ID" value="CAJ1969319.1"/>
    <property type="gene ID" value="gene-AYBTSS11_LOCUS22199"/>
</dbReference>
<sequence>MKARCTWETIKTKEVSDKSKAQTRHMYGLITQQFKQEMRDQQNALQLGILASHRHHKNNALFISNTGGEESLVVENHDSEQLNFKHAYVLDLIASLALMTKLFSNT</sequence>
<gene>
    <name evidence="1" type="ORF">AYBTSS11_LOCUS22199</name>
</gene>
<proteinExistence type="predicted"/>
<organism evidence="1 2">
    <name type="scientific">Sphenostylis stenocarpa</name>
    <dbReference type="NCBI Taxonomy" id="92480"/>
    <lineage>
        <taxon>Eukaryota</taxon>
        <taxon>Viridiplantae</taxon>
        <taxon>Streptophyta</taxon>
        <taxon>Embryophyta</taxon>
        <taxon>Tracheophyta</taxon>
        <taxon>Spermatophyta</taxon>
        <taxon>Magnoliopsida</taxon>
        <taxon>eudicotyledons</taxon>
        <taxon>Gunneridae</taxon>
        <taxon>Pentapetalae</taxon>
        <taxon>rosids</taxon>
        <taxon>fabids</taxon>
        <taxon>Fabales</taxon>
        <taxon>Fabaceae</taxon>
        <taxon>Papilionoideae</taxon>
        <taxon>50 kb inversion clade</taxon>
        <taxon>NPAAA clade</taxon>
        <taxon>indigoferoid/millettioid clade</taxon>
        <taxon>Phaseoleae</taxon>
        <taxon>Sphenostylis</taxon>
    </lineage>
</organism>
<keyword evidence="2" id="KW-1185">Reference proteome</keyword>
<dbReference type="AlphaFoldDB" id="A0AA86VJ84"/>
<dbReference type="EMBL" id="OY731404">
    <property type="protein sequence ID" value="CAJ1969319.1"/>
    <property type="molecule type" value="Genomic_DNA"/>
</dbReference>
<name>A0AA86VJ84_9FABA</name>